<dbReference type="InterPro" id="IPR003615">
    <property type="entry name" value="HNH_nuc"/>
</dbReference>
<evidence type="ECO:0000259" key="1">
    <source>
        <dbReference type="SMART" id="SM00507"/>
    </source>
</evidence>
<dbReference type="InterPro" id="IPR003647">
    <property type="entry name" value="Intron_nuc_1_rpt"/>
</dbReference>
<dbReference type="Gene3D" id="1.10.10.10">
    <property type="entry name" value="Winged helix-like DNA-binding domain superfamily/Winged helix DNA-binding domain"/>
    <property type="match status" value="1"/>
</dbReference>
<keyword evidence="2" id="KW-0378">Hydrolase</keyword>
<dbReference type="RefSeq" id="YP_010113163.1">
    <property type="nucleotide sequence ID" value="NC_055900.1"/>
</dbReference>
<dbReference type="GO" id="GO:0004519">
    <property type="term" value="F:endonuclease activity"/>
    <property type="evidence" value="ECO:0007669"/>
    <property type="project" value="UniProtKB-KW"/>
</dbReference>
<evidence type="ECO:0000313" key="2">
    <source>
        <dbReference type="EMBL" id="QOR57523.1"/>
    </source>
</evidence>
<sequence length="179" mass="21209">MKKENEIWKVIPNYENYEASNFGRIRSIDRVVKRDRYTTRKIKGKILQQFAKNSGYLQVNLSKNGKIETKTVHRLVAITFLENTNNYTDVNHKDENKHNNNINNLEWCTRKYNMNYNKLPLKKYKKVLKFNKEGCLLCIYTSLKEAAELSNLSKSTISGYCNNLHKDPNGYIWKYETKK</sequence>
<feature type="domain" description="HNH nuclease" evidence="1">
    <location>
        <begin position="66"/>
        <end position="114"/>
    </location>
</feature>
<name>A0A7M1RT04_9CAUD</name>
<dbReference type="KEGG" id="vg:65131671"/>
<dbReference type="InterPro" id="IPR044925">
    <property type="entry name" value="His-Me_finger_sf"/>
</dbReference>
<dbReference type="SMART" id="SM00507">
    <property type="entry name" value="HNHc"/>
    <property type="match status" value="1"/>
</dbReference>
<keyword evidence="2" id="KW-0255">Endonuclease</keyword>
<dbReference type="EMBL" id="MT774407">
    <property type="protein sequence ID" value="QOR57523.1"/>
    <property type="molecule type" value="Genomic_DNA"/>
</dbReference>
<proteinExistence type="predicted"/>
<reference evidence="2 3" key="1">
    <citation type="submission" date="2020-07" db="EMBL/GenBank/DDBJ databases">
        <title>Taxonomic proposal: Crassvirales, a new order of highly abundant and diverse bacterial viruses.</title>
        <authorList>
            <person name="Shkoporov A.N."/>
            <person name="Stockdale S.R."/>
            <person name="Guerin E."/>
            <person name="Ross R.P."/>
            <person name="Hill C."/>
        </authorList>
    </citation>
    <scope>NUCLEOTIDE SEQUENCE [LARGE SCALE GENOMIC DNA]</scope>
</reference>
<dbReference type="SUPFAM" id="SSF54060">
    <property type="entry name" value="His-Me finger endonucleases"/>
    <property type="match status" value="1"/>
</dbReference>
<dbReference type="Pfam" id="PF07463">
    <property type="entry name" value="NUMOD4"/>
    <property type="match status" value="1"/>
</dbReference>
<dbReference type="InterPro" id="IPR010902">
    <property type="entry name" value="NUMOD4"/>
</dbReference>
<dbReference type="SMART" id="SM00497">
    <property type="entry name" value="IENR1"/>
    <property type="match status" value="1"/>
</dbReference>
<keyword evidence="2" id="KW-0540">Nuclease</keyword>
<dbReference type="InterPro" id="IPR036388">
    <property type="entry name" value="WH-like_DNA-bd_sf"/>
</dbReference>
<dbReference type="GeneID" id="65131671"/>
<accession>A0A7M1RT04</accession>
<dbReference type="GO" id="GO:0016788">
    <property type="term" value="F:hydrolase activity, acting on ester bonds"/>
    <property type="evidence" value="ECO:0007669"/>
    <property type="project" value="InterPro"/>
</dbReference>
<keyword evidence="3" id="KW-1185">Reference proteome</keyword>
<organism evidence="2 3">
    <name type="scientific">uncultured phage cr125_1</name>
    <dbReference type="NCBI Taxonomy" id="2772091"/>
    <lineage>
        <taxon>Viruses</taxon>
        <taxon>Duplodnaviria</taxon>
        <taxon>Heunggongvirae</taxon>
        <taxon>Uroviricota</taxon>
        <taxon>Caudoviricetes</taxon>
        <taxon>Crassvirales</taxon>
        <taxon>Suoliviridae</taxon>
        <taxon>Uncouvirinae</taxon>
        <taxon>Aurodevirus</taxon>
        <taxon>Aurodevirus hominis</taxon>
    </lineage>
</organism>
<dbReference type="Proteomes" id="UP000594004">
    <property type="component" value="Segment"/>
</dbReference>
<protein>
    <submittedName>
        <fullName evidence="2">HNH homing endonuclease</fullName>
    </submittedName>
</protein>
<dbReference type="Gene3D" id="3.90.75.20">
    <property type="match status" value="1"/>
</dbReference>
<evidence type="ECO:0000313" key="3">
    <source>
        <dbReference type="Proteomes" id="UP000594004"/>
    </source>
</evidence>